<dbReference type="EMBL" id="CP007174">
    <property type="protein sequence ID" value="AIF82591.1"/>
    <property type="molecule type" value="Genomic_DNA"/>
</dbReference>
<reference evidence="1 2" key="1">
    <citation type="journal article" date="2014" name="PLoS ONE">
        <title>Genome Sequence of Candidatus Nitrososphaera evergladensis from Group I.1b Enriched from Everglades Soil Reveals Novel Genomic Features of the Ammonia-Oxidizing Archaea.</title>
        <authorList>
            <person name="Zhalnina K.V."/>
            <person name="Dias R."/>
            <person name="Leonard M.T."/>
            <person name="Dorr de Quadros P."/>
            <person name="Camargo F.A."/>
            <person name="Drew J.C."/>
            <person name="Farmerie W.G."/>
            <person name="Daroub S.H."/>
            <person name="Triplett E.W."/>
        </authorList>
    </citation>
    <scope>NUCLEOTIDE SEQUENCE [LARGE SCALE GENOMIC DNA]</scope>
    <source>
        <strain evidence="1 2">SR1</strain>
    </source>
</reference>
<protein>
    <submittedName>
        <fullName evidence="1">Uncharacterized protein</fullName>
    </submittedName>
</protein>
<proteinExistence type="predicted"/>
<gene>
    <name evidence="1" type="ORF">NTE_00510</name>
</gene>
<name>A0A075MM79_9ARCH</name>
<evidence type="ECO:0000313" key="2">
    <source>
        <dbReference type="Proteomes" id="UP000028194"/>
    </source>
</evidence>
<evidence type="ECO:0000313" key="1">
    <source>
        <dbReference type="EMBL" id="AIF82591.1"/>
    </source>
</evidence>
<dbReference type="Proteomes" id="UP000028194">
    <property type="component" value="Chromosome"/>
</dbReference>
<dbReference type="HOGENOM" id="CLU_2504797_0_0_2"/>
<sequence length="85" mass="9475">MRLRQEAEVMVATMETEAAEATEYSVHAMVVEEMGETVDTTMTMTMTTASIPASHTSPIQNIAKKMSGAKKHIHMHFLFLYLAVE</sequence>
<accession>A0A075MM79</accession>
<organism evidence="1 2">
    <name type="scientific">Candidatus Nitrososphaera evergladensis SR1</name>
    <dbReference type="NCBI Taxonomy" id="1459636"/>
    <lineage>
        <taxon>Archaea</taxon>
        <taxon>Nitrososphaerota</taxon>
        <taxon>Nitrososphaeria</taxon>
        <taxon>Nitrososphaerales</taxon>
        <taxon>Nitrososphaeraceae</taxon>
        <taxon>Nitrososphaera</taxon>
    </lineage>
</organism>
<keyword evidence="2" id="KW-1185">Reference proteome</keyword>
<dbReference type="AlphaFoldDB" id="A0A075MM79"/>
<dbReference type="KEGG" id="nev:NTE_00510"/>